<evidence type="ECO:0000256" key="1">
    <source>
        <dbReference type="SAM" id="MobiDB-lite"/>
    </source>
</evidence>
<protein>
    <submittedName>
        <fullName evidence="2">[PIN+] prion protein RNQ1</fullName>
    </submittedName>
</protein>
<keyword evidence="2" id="KW-0034">Amyloid</keyword>
<evidence type="ECO:0000313" key="2">
    <source>
        <dbReference type="EMBL" id="CAQ43344.1"/>
    </source>
</evidence>
<proteinExistence type="predicted"/>
<accession>B2G435</accession>
<reference evidence="2" key="1">
    <citation type="submission" date="2008-02" db="EMBL/GenBank/DDBJ databases">
        <title>Zygosaccharomyces rouxii homologs of Saccharomyces cerevisiae chromosome III.</title>
        <authorList>
            <person name="Gordon J.L."/>
            <person name="Wolfe K.H."/>
        </authorList>
    </citation>
    <scope>NUCLEOTIDE SEQUENCE</scope>
    <source>
        <strain evidence="2">CBS 732</strain>
    </source>
</reference>
<organism evidence="2">
    <name type="scientific">Zygosaccharomyces rouxii</name>
    <dbReference type="NCBI Taxonomy" id="4956"/>
    <lineage>
        <taxon>Eukaryota</taxon>
        <taxon>Fungi</taxon>
        <taxon>Dikarya</taxon>
        <taxon>Ascomycota</taxon>
        <taxon>Saccharomycotina</taxon>
        <taxon>Saccharomycetes</taxon>
        <taxon>Saccharomycetales</taxon>
        <taxon>Saccharomycetaceae</taxon>
        <taxon>Zygosaccharomyces</taxon>
    </lineage>
</organism>
<dbReference type="OMA" id="GNDDNKY"/>
<keyword evidence="2" id="KW-0640">Prion</keyword>
<feature type="region of interest" description="Disordered" evidence="1">
    <location>
        <begin position="274"/>
        <end position="299"/>
    </location>
</feature>
<dbReference type="KEGG" id="zro:ZYRO0F17534g"/>
<sequence length="342" mass="34095">MSVSNLVREAEQLYEQGDHGEAVARLTTALKSNPNDQDTQKIEELINKLGLHAFENGAGNGSRDIGGSGERGIGTQLASSFFAPSGSNSAQLGKLAMLGTILASNQKGSGGGLQTAISLFTGHQKSSSGSGGGWASFASKFFSNGKGQAPSSGGYGGQPHQDTSTFSKLSSLANSYMSNQGGPTGGQYGSQEGHHGGGYAQGGYAQGGYAQGGYAQGGYAQGGYAQGGYGGYGGPQEGHYGGGYAQAGHGGSNNASGSQSKLGAVASMASNYLSGNGNKPAHGAESNHNESGHGDGLSSLASVASNIMGHGKGRHEPPSAYGNPNMGDNGFNFTGGSHLAPL</sequence>
<dbReference type="EMBL" id="AM989980">
    <property type="protein sequence ID" value="CAQ43344.1"/>
    <property type="molecule type" value="Genomic_DNA"/>
</dbReference>
<name>B2G435_ZYGRO</name>
<dbReference type="AlphaFoldDB" id="B2G435"/>
<gene>
    <name evidence="2" type="primary">Zr_RNQ1</name>
    <name evidence="2" type="ORF">Zrou_1p50</name>
</gene>